<feature type="region of interest" description="Disordered" evidence="1">
    <location>
        <begin position="216"/>
        <end position="239"/>
    </location>
</feature>
<accession>A0ABQ7S4Q1</accession>
<sequence>MHEGRSEQGGSEAEQPGVTGPQPRTTGLTMENVREKLNTVEMRVYSRRLGELAFCEAGYRYDDPDGCRRKCPLPDPDHLRKKIYETEMRVLNEVHGGRSEQGGSEAEQLGVTGPQPRTTGLTMEDNPGSSSALSSVSPDTTERQPRTKGLTMEDVRNVLWDRELASYTRRLGELASCEAGYRYDDPDGCRRKCPLPDPEHLRREIYATEMRVLERMHEGRSEQGGSEAEHSGVTEPQPLTRGLTMENVRNVLRGRKLASYTRRLRELPSCDAGFRYEDEVRRRRTHTLRSTGYLRREIYATERQVLERMH</sequence>
<feature type="region of interest" description="Disordered" evidence="1">
    <location>
        <begin position="94"/>
        <end position="147"/>
    </location>
</feature>
<organism evidence="2 3">
    <name type="scientific">Fragariocoptes setiger</name>
    <dbReference type="NCBI Taxonomy" id="1670756"/>
    <lineage>
        <taxon>Eukaryota</taxon>
        <taxon>Metazoa</taxon>
        <taxon>Ecdysozoa</taxon>
        <taxon>Arthropoda</taxon>
        <taxon>Chelicerata</taxon>
        <taxon>Arachnida</taxon>
        <taxon>Acari</taxon>
        <taxon>Acariformes</taxon>
        <taxon>Trombidiformes</taxon>
        <taxon>Prostigmata</taxon>
        <taxon>Eupodina</taxon>
        <taxon>Eriophyoidea</taxon>
        <taxon>Phytoptidae</taxon>
        <taxon>Fragariocoptes</taxon>
    </lineage>
</organism>
<name>A0ABQ7S4Q1_9ACAR</name>
<evidence type="ECO:0000313" key="3">
    <source>
        <dbReference type="Proteomes" id="UP000825002"/>
    </source>
</evidence>
<protein>
    <submittedName>
        <fullName evidence="2">Uncharacterized protein</fullName>
    </submittedName>
</protein>
<dbReference type="Proteomes" id="UP000825002">
    <property type="component" value="Unassembled WGS sequence"/>
</dbReference>
<evidence type="ECO:0000313" key="2">
    <source>
        <dbReference type="EMBL" id="KAG9508398.1"/>
    </source>
</evidence>
<gene>
    <name evidence="2" type="ORF">GZH46_03110</name>
</gene>
<proteinExistence type="predicted"/>
<feature type="region of interest" description="Disordered" evidence="1">
    <location>
        <begin position="1"/>
        <end position="29"/>
    </location>
</feature>
<comment type="caution">
    <text evidence="2">The sequence shown here is derived from an EMBL/GenBank/DDBJ whole genome shotgun (WGS) entry which is preliminary data.</text>
</comment>
<feature type="compositionally biased region" description="Basic and acidic residues" evidence="1">
    <location>
        <begin position="216"/>
        <end position="232"/>
    </location>
</feature>
<reference evidence="2 3" key="1">
    <citation type="submission" date="2020-10" db="EMBL/GenBank/DDBJ databases">
        <authorList>
            <person name="Klimov P.B."/>
            <person name="Dyachkov S.M."/>
            <person name="Chetverikov P.E."/>
        </authorList>
    </citation>
    <scope>NUCLEOTIDE SEQUENCE [LARGE SCALE GENOMIC DNA]</scope>
    <source>
        <strain evidence="2">BMOC 18-1129-001#AD2665</strain>
        <tissue evidence="2">Entire mites</tissue>
    </source>
</reference>
<dbReference type="EMBL" id="JAIFTH010002466">
    <property type="protein sequence ID" value="KAG9508398.1"/>
    <property type="molecule type" value="Genomic_DNA"/>
</dbReference>
<evidence type="ECO:0000256" key="1">
    <source>
        <dbReference type="SAM" id="MobiDB-lite"/>
    </source>
</evidence>
<keyword evidence="3" id="KW-1185">Reference proteome</keyword>
<feature type="non-terminal residue" evidence="2">
    <location>
        <position position="310"/>
    </location>
</feature>